<gene>
    <name evidence="2" type="ORF">N7469_004942</name>
</gene>
<protein>
    <submittedName>
        <fullName evidence="2">Cytochrome P450 family protein</fullName>
    </submittedName>
</protein>
<comment type="caution">
    <text evidence="2">The sequence shown here is derived from an EMBL/GenBank/DDBJ whole genome shotgun (WGS) entry which is preliminary data.</text>
</comment>
<feature type="region of interest" description="Disordered" evidence="1">
    <location>
        <begin position="181"/>
        <end position="234"/>
    </location>
</feature>
<keyword evidence="3" id="KW-1185">Reference proteome</keyword>
<dbReference type="GeneID" id="81383029"/>
<dbReference type="AlphaFoldDB" id="A0A9W9P5E4"/>
<sequence>MRNRGSDHDRFADLTVLSVRMSHRNVPTLRVAKGLPLGYLSQLEQRLLETETALYGALVTLRSMQPTTVAQVSAKPESTQKQKAARMDEWAQLPLQGWPDMERWMMSMCGQFTIEQPRGLPLPGPRTQIPPVSPNHGDSYSPGMVTSTGYAWQSQEDITMNSPYETHPHPLAMMSSPVYSRHHGVGGSDDISSPAERISDHTPVGASEDRAEANAATPAVKAEALSKNQPSIYF</sequence>
<evidence type="ECO:0000313" key="2">
    <source>
        <dbReference type="EMBL" id="KAJ5235774.1"/>
    </source>
</evidence>
<organism evidence="2 3">
    <name type="scientific">Penicillium citrinum</name>
    <dbReference type="NCBI Taxonomy" id="5077"/>
    <lineage>
        <taxon>Eukaryota</taxon>
        <taxon>Fungi</taxon>
        <taxon>Dikarya</taxon>
        <taxon>Ascomycota</taxon>
        <taxon>Pezizomycotina</taxon>
        <taxon>Eurotiomycetes</taxon>
        <taxon>Eurotiomycetidae</taxon>
        <taxon>Eurotiales</taxon>
        <taxon>Aspergillaceae</taxon>
        <taxon>Penicillium</taxon>
    </lineage>
</organism>
<name>A0A9W9P5E4_PENCI</name>
<accession>A0A9W9P5E4</accession>
<dbReference type="RefSeq" id="XP_056503274.1">
    <property type="nucleotide sequence ID" value="XM_056643862.1"/>
</dbReference>
<reference evidence="2" key="1">
    <citation type="submission" date="2022-11" db="EMBL/GenBank/DDBJ databases">
        <authorList>
            <person name="Petersen C."/>
        </authorList>
    </citation>
    <scope>NUCLEOTIDE SEQUENCE</scope>
    <source>
        <strain evidence="2">IBT 23319</strain>
    </source>
</reference>
<reference evidence="2" key="2">
    <citation type="journal article" date="2023" name="IMA Fungus">
        <title>Comparative genomic study of the Penicillium genus elucidates a diverse pangenome and 15 lateral gene transfer events.</title>
        <authorList>
            <person name="Petersen C."/>
            <person name="Sorensen T."/>
            <person name="Nielsen M.R."/>
            <person name="Sondergaard T.E."/>
            <person name="Sorensen J.L."/>
            <person name="Fitzpatrick D.A."/>
            <person name="Frisvad J.C."/>
            <person name="Nielsen K.L."/>
        </authorList>
    </citation>
    <scope>NUCLEOTIDE SEQUENCE</scope>
    <source>
        <strain evidence="2">IBT 23319</strain>
    </source>
</reference>
<dbReference type="EMBL" id="JAPQKT010000003">
    <property type="protein sequence ID" value="KAJ5235774.1"/>
    <property type="molecule type" value="Genomic_DNA"/>
</dbReference>
<proteinExistence type="predicted"/>
<dbReference type="OrthoDB" id="3862662at2759"/>
<evidence type="ECO:0000313" key="3">
    <source>
        <dbReference type="Proteomes" id="UP001147733"/>
    </source>
</evidence>
<evidence type="ECO:0000256" key="1">
    <source>
        <dbReference type="SAM" id="MobiDB-lite"/>
    </source>
</evidence>
<dbReference type="Proteomes" id="UP001147733">
    <property type="component" value="Unassembled WGS sequence"/>
</dbReference>